<feature type="compositionally biased region" description="Polar residues" evidence="1">
    <location>
        <begin position="22"/>
        <end position="32"/>
    </location>
</feature>
<gene>
    <name evidence="2" type="ORF">Bfra_007255</name>
</gene>
<accession>A0A8H6AIR8</accession>
<dbReference type="EMBL" id="JABFCT010000026">
    <property type="protein sequence ID" value="KAF5868060.1"/>
    <property type="molecule type" value="Genomic_DNA"/>
</dbReference>
<evidence type="ECO:0000313" key="3">
    <source>
        <dbReference type="Proteomes" id="UP000531561"/>
    </source>
</evidence>
<feature type="region of interest" description="Disordered" evidence="1">
    <location>
        <begin position="15"/>
        <end position="41"/>
    </location>
</feature>
<proteinExistence type="predicted"/>
<dbReference type="GeneID" id="59261321"/>
<dbReference type="RefSeq" id="XP_037187009.1">
    <property type="nucleotide sequence ID" value="XM_037337629.1"/>
</dbReference>
<dbReference type="AlphaFoldDB" id="A0A8H6AIR8"/>
<evidence type="ECO:0000256" key="1">
    <source>
        <dbReference type="SAM" id="MobiDB-lite"/>
    </source>
</evidence>
<protein>
    <submittedName>
        <fullName evidence="2">Uncharacterized protein</fullName>
    </submittedName>
</protein>
<comment type="caution">
    <text evidence="2">The sequence shown here is derived from an EMBL/GenBank/DDBJ whole genome shotgun (WGS) entry which is preliminary data.</text>
</comment>
<keyword evidence="3" id="KW-1185">Reference proteome</keyword>
<dbReference type="OrthoDB" id="3550259at2759"/>
<dbReference type="Proteomes" id="UP000531561">
    <property type="component" value="Unassembled WGS sequence"/>
</dbReference>
<name>A0A8H6AIR8_9HELO</name>
<evidence type="ECO:0000313" key="2">
    <source>
        <dbReference type="EMBL" id="KAF5868060.1"/>
    </source>
</evidence>
<organism evidence="2 3">
    <name type="scientific">Botrytis fragariae</name>
    <dbReference type="NCBI Taxonomy" id="1964551"/>
    <lineage>
        <taxon>Eukaryota</taxon>
        <taxon>Fungi</taxon>
        <taxon>Dikarya</taxon>
        <taxon>Ascomycota</taxon>
        <taxon>Pezizomycotina</taxon>
        <taxon>Leotiomycetes</taxon>
        <taxon>Helotiales</taxon>
        <taxon>Sclerotiniaceae</taxon>
        <taxon>Botrytis</taxon>
    </lineage>
</organism>
<reference evidence="2 3" key="1">
    <citation type="journal article" date="2020" name="Phytopathology">
        <title>A high-quality genome resource of Botrytis fragariae, a new and rapidly spreading fungal pathogen causing strawberry gray mold in the U.S.A.</title>
        <authorList>
            <person name="Wu Y."/>
            <person name="Saski C.A."/>
            <person name="Schnabel G."/>
            <person name="Xiao S."/>
            <person name="Hu M."/>
        </authorList>
    </citation>
    <scope>NUCLEOTIDE SEQUENCE [LARGE SCALE GENOMIC DNA]</scope>
    <source>
        <strain evidence="2 3">BVB16</strain>
    </source>
</reference>
<sequence length="415" mass="47337">MNGGLCLCDICCSEDASETSEDSPPQSPAQNTKQKEEELDEEYNQWCDSLTEIKEYEEGLEQTLKQGHEFFENNFRRVVKRKYGRISNDKCESMKTKWEEMEERGGEGLECYIEWNLTGEFGNDGGSDREIDDDNNDVVGLESDEEKDKYQKVGDGDWECSTEDLGAAIWEYEELVGSLHGDDRRMAQCCPHNLREQKRKDRSTTLERSLSSITLSLARFRKRRSSSSRITNQGPVFTVTLQKKKDSGQDRAATGVSIKIGEGSPALEISIGSIAATKAKTKHTSCWSSRTKVTSSLSSFPNLETDMHVPRNSVQTIGSLSSDMSSDKELKSRSIHFPVKLPELQRMNMQDNFIKSLISKLTKERREKRLVLRGSRRYRYLATVKRVMDSGWAIQSQVLDKLKRGRKRKFDEQSI</sequence>